<keyword evidence="1" id="KW-0472">Membrane</keyword>
<dbReference type="InterPro" id="IPR013783">
    <property type="entry name" value="Ig-like_fold"/>
</dbReference>
<gene>
    <name evidence="4" type="ORF">J8273_1075</name>
</gene>
<protein>
    <submittedName>
        <fullName evidence="4">Cation channel sperm-associated protein subunit beta</fullName>
    </submittedName>
</protein>
<feature type="signal peptide" evidence="2">
    <location>
        <begin position="1"/>
        <end position="20"/>
    </location>
</feature>
<dbReference type="GO" id="GO:0005929">
    <property type="term" value="C:cilium"/>
    <property type="evidence" value="ECO:0007669"/>
    <property type="project" value="TreeGrafter"/>
</dbReference>
<name>A0A8J6E4N3_9EUKA</name>
<dbReference type="Pfam" id="PF15149">
    <property type="entry name" value="CATSPERB_C"/>
    <property type="match status" value="1"/>
</dbReference>
<dbReference type="OrthoDB" id="2159869at2759"/>
<organism evidence="4 5">
    <name type="scientific">Carpediemonas membranifera</name>
    <dbReference type="NCBI Taxonomy" id="201153"/>
    <lineage>
        <taxon>Eukaryota</taxon>
        <taxon>Metamonada</taxon>
        <taxon>Carpediemonas-like organisms</taxon>
        <taxon>Carpediemonas</taxon>
    </lineage>
</organism>
<dbReference type="PROSITE" id="PS50093">
    <property type="entry name" value="PKD"/>
    <property type="match status" value="1"/>
</dbReference>
<dbReference type="PANTHER" id="PTHR14705">
    <property type="entry name" value="CATION CHANNEL SPERM-ASSOCIATED PROTEIN SUBUNIT BETA"/>
    <property type="match status" value="1"/>
</dbReference>
<dbReference type="GO" id="GO:0036128">
    <property type="term" value="C:CatSper complex"/>
    <property type="evidence" value="ECO:0007669"/>
    <property type="project" value="InterPro"/>
</dbReference>
<dbReference type="Pfam" id="PF00801">
    <property type="entry name" value="PKD"/>
    <property type="match status" value="1"/>
</dbReference>
<comment type="caution">
    <text evidence="4">The sequence shown here is derived from an EMBL/GenBank/DDBJ whole genome shotgun (WGS) entry which is preliminary data.</text>
</comment>
<dbReference type="InterPro" id="IPR035986">
    <property type="entry name" value="PKD_dom_sf"/>
</dbReference>
<dbReference type="InterPro" id="IPR000601">
    <property type="entry name" value="PKD_dom"/>
</dbReference>
<keyword evidence="5" id="KW-1185">Reference proteome</keyword>
<evidence type="ECO:0000259" key="3">
    <source>
        <dbReference type="PROSITE" id="PS50093"/>
    </source>
</evidence>
<evidence type="ECO:0000256" key="2">
    <source>
        <dbReference type="SAM" id="SignalP"/>
    </source>
</evidence>
<dbReference type="InterPro" id="IPR028748">
    <property type="entry name" value="CATSPERB"/>
</dbReference>
<proteinExistence type="predicted"/>
<sequence>MRPFLLLLLLAACYCLFISAETTYKSDDELQHFYANEDVTVTMENYILDGNAVYVDFGDGTTVAWSSTEEATHVYSAAGNYTLTIYYCSGTTGTTPVPTCDDVYSPFTRARVEVHERDLCYRLHARAVGNEQASSLAINNGASIAVFIEDPTGALDSATLAKMYQSIGFDPTVEPTNSSVTVTDGAFDEGHGCWNYTVTSSQQAPAVHVELTLRAPGYNHGSCLVGSTVIHLTLINALSFDDFGHLPGTATSRIAQDIVSKGFIPTSLGVATHPCTPAVGIVWMTGGQPDSTDPGYDTTIRGLGTLVWTTMDGFDTVTPIDLARVDELDILTADDLDTSIDNSTSICVSSSIRSCLGMEIYSISFVGGDYSMIALTSEGPVFIQSPIADEAEALHATLTVANFTSMNSDILTTLDGRMSTVPYEYASLRVAPYCPTYGADSTSMVTLVVGGSDEFMMYSAVETRYYAVPTSVSFADLTDDERDEYQVHAQSDIDLSIAHTVVSEPNSWTAVAIPSTLALGEQTILDAVYSVGQQAFFFLTKDSSDERRVLQAYQVEGEDDTTSEQGHWVVSAGFGDHTVVGIELSGPSLLAYGEHVWASWIGDLVFHVQVNFPAGVLVETLVTQQNEPYLATAIDSDGLLYVLRPPMPGVGAVGPTAAGILSYPLCMVGFAAATLTVEMPAAYTGVSGDYPLGILSDVDSLAVNPFKVVSIPYGALLLDITPSSATRGISWVPDILPASYHDVMWTPMNITSGLQAEVDLDFTIAYTLTAGEWSSTIIGVDGRFVETSHDFDAPVAATTHPALLADLAPTFTSATGDTWPAMGDAAVLTLDISALAAADQVGWTGNCVGMTVHFKTAGAIIVTEIVSQTVANGVIVFPGQLSRVLGTTVEPGRWTLFAGNVPSNVAALSLGQALTVSAPAGSPPVQTLTLSGDPLSTFTWDDADVGYIVEIDGERAIITAIGSSTVATTLQTGATALTAGAYTLTDSLTVSPPADSVRPHISTADAALASGEVTIFTGVESSQVTLTLPDTPFIDKGASVVITSTLRPENSIIALSDPNNFSVAVKATSTGTNITLTNNGDVANTQVAVYQLESSLHSTGGRATASFIAACPPQDGVVFDTGMTDAELLDVGSSTTNVELLPTNYRPPSKYGVAVPTTDNIYNGDPSTGMYLTTESQSTSTGEYKQCAGASDRAGCGCTDAQTISDNINYSDCVDRAFRWYYGDQFTPSFIRYTNGVGSAMTSSYFLKELNGRIDYCIDPDGDNVCSSQSSQEAYLLDYDTAIKFAGEGLYHFKIYIQGDTFCNMTSFMKVWIYEPPTREVIRYMQYSITAFIMATLVFGSYLINLKVNGRRFK</sequence>
<evidence type="ECO:0000256" key="1">
    <source>
        <dbReference type="SAM" id="Phobius"/>
    </source>
</evidence>
<keyword evidence="1" id="KW-0812">Transmembrane</keyword>
<dbReference type="SUPFAM" id="SSF49299">
    <property type="entry name" value="PKD domain"/>
    <property type="match status" value="1"/>
</dbReference>
<dbReference type="Gene3D" id="2.60.40.10">
    <property type="entry name" value="Immunoglobulins"/>
    <property type="match status" value="1"/>
</dbReference>
<reference evidence="4" key="1">
    <citation type="submission" date="2021-05" db="EMBL/GenBank/DDBJ databases">
        <title>A free-living protist that lacks canonical eukaryotic 1 DNA replication and segregation systems.</title>
        <authorList>
            <person name="Salas-Leiva D.E."/>
            <person name="Tromer E.C."/>
            <person name="Curtis B.A."/>
            <person name="Jerlstrom-Hultqvist J."/>
            <person name="Kolisko M."/>
            <person name="Yi Z."/>
            <person name="Salas-Leiva J.S."/>
            <person name="Gallot-Lavallee L."/>
            <person name="Kops G.J.P.L."/>
            <person name="Archibald J.M."/>
            <person name="Simpson A.G.B."/>
            <person name="Roger A.J."/>
        </authorList>
    </citation>
    <scope>NUCLEOTIDE SEQUENCE</scope>
    <source>
        <strain evidence="4">BICM</strain>
    </source>
</reference>
<dbReference type="InterPro" id="IPR048789">
    <property type="entry name" value="CATSPERB_C"/>
</dbReference>
<feature type="domain" description="PKD" evidence="3">
    <location>
        <begin position="56"/>
        <end position="85"/>
    </location>
</feature>
<evidence type="ECO:0000313" key="5">
    <source>
        <dbReference type="Proteomes" id="UP000717585"/>
    </source>
</evidence>
<feature type="transmembrane region" description="Helical" evidence="1">
    <location>
        <begin position="1324"/>
        <end position="1344"/>
    </location>
</feature>
<dbReference type="Proteomes" id="UP000717585">
    <property type="component" value="Unassembled WGS sequence"/>
</dbReference>
<keyword evidence="1" id="KW-1133">Transmembrane helix</keyword>
<dbReference type="EMBL" id="JAHDYR010000003">
    <property type="protein sequence ID" value="KAG9397166.1"/>
    <property type="molecule type" value="Genomic_DNA"/>
</dbReference>
<evidence type="ECO:0000313" key="4">
    <source>
        <dbReference type="EMBL" id="KAG9397166.1"/>
    </source>
</evidence>
<accession>A0A8J6E4N3</accession>
<keyword evidence="2" id="KW-0732">Signal</keyword>
<feature type="chain" id="PRO_5035252754" evidence="2">
    <location>
        <begin position="21"/>
        <end position="1354"/>
    </location>
</feature>
<dbReference type="PANTHER" id="PTHR14705:SF0">
    <property type="entry name" value="CATION CHANNEL SPERM-ASSOCIATED AUXILIARY SUBUNIT BETA"/>
    <property type="match status" value="1"/>
</dbReference>